<keyword evidence="2" id="KW-1185">Reference proteome</keyword>
<accession>A0ACA9SNK0</accession>
<protein>
    <submittedName>
        <fullName evidence="1">33865_t:CDS:1</fullName>
    </submittedName>
</protein>
<name>A0ACA9SNK0_9GLOM</name>
<proteinExistence type="predicted"/>
<sequence>MDAGKKHIQPKNIIVANKLETIYRIASQTRLDLLACLVKKQPANLQELAQLLRRDYANVWRDCQALNSLRIIKLKKAGREIRPTALYEKIIIEFPMVDISKGRSSGVDL</sequence>
<organism evidence="1 2">
    <name type="scientific">Racocetra persica</name>
    <dbReference type="NCBI Taxonomy" id="160502"/>
    <lineage>
        <taxon>Eukaryota</taxon>
        <taxon>Fungi</taxon>
        <taxon>Fungi incertae sedis</taxon>
        <taxon>Mucoromycota</taxon>
        <taxon>Glomeromycotina</taxon>
        <taxon>Glomeromycetes</taxon>
        <taxon>Diversisporales</taxon>
        <taxon>Gigasporaceae</taxon>
        <taxon>Racocetra</taxon>
    </lineage>
</organism>
<dbReference type="EMBL" id="CAJVQC010143308">
    <property type="protein sequence ID" value="CAG8844597.1"/>
    <property type="molecule type" value="Genomic_DNA"/>
</dbReference>
<reference evidence="1" key="1">
    <citation type="submission" date="2021-06" db="EMBL/GenBank/DDBJ databases">
        <authorList>
            <person name="Kallberg Y."/>
            <person name="Tangrot J."/>
            <person name="Rosling A."/>
        </authorList>
    </citation>
    <scope>NUCLEOTIDE SEQUENCE</scope>
    <source>
        <strain evidence="1">MA461A</strain>
    </source>
</reference>
<comment type="caution">
    <text evidence="1">The sequence shown here is derived from an EMBL/GenBank/DDBJ whole genome shotgun (WGS) entry which is preliminary data.</text>
</comment>
<dbReference type="Proteomes" id="UP000789920">
    <property type="component" value="Unassembled WGS sequence"/>
</dbReference>
<evidence type="ECO:0000313" key="1">
    <source>
        <dbReference type="EMBL" id="CAG8844597.1"/>
    </source>
</evidence>
<gene>
    <name evidence="1" type="ORF">RPERSI_LOCUS33277</name>
</gene>
<evidence type="ECO:0000313" key="2">
    <source>
        <dbReference type="Proteomes" id="UP000789920"/>
    </source>
</evidence>
<feature type="non-terminal residue" evidence="1">
    <location>
        <position position="109"/>
    </location>
</feature>